<evidence type="ECO:0000256" key="6">
    <source>
        <dbReference type="ARBA" id="ARBA00022927"/>
    </source>
</evidence>
<feature type="transmembrane region" description="Helical" evidence="9">
    <location>
        <begin position="367"/>
        <end position="388"/>
    </location>
</feature>
<feature type="transmembrane region" description="Helical" evidence="9">
    <location>
        <begin position="99"/>
        <end position="117"/>
    </location>
</feature>
<gene>
    <name evidence="10" type="ORF">B296_00050552</name>
</gene>
<dbReference type="InterPro" id="IPR004813">
    <property type="entry name" value="OPT"/>
</dbReference>
<evidence type="ECO:0000256" key="5">
    <source>
        <dbReference type="ARBA" id="ARBA00022856"/>
    </source>
</evidence>
<dbReference type="GO" id="GO:0016020">
    <property type="term" value="C:membrane"/>
    <property type="evidence" value="ECO:0007669"/>
    <property type="project" value="UniProtKB-SubCell"/>
</dbReference>
<protein>
    <recommendedName>
        <fullName evidence="12">Oligopeptide transporter</fullName>
    </recommendedName>
</protein>
<evidence type="ECO:0000256" key="1">
    <source>
        <dbReference type="ARBA" id="ARBA00004141"/>
    </source>
</evidence>
<comment type="subcellular location">
    <subcellularLocation>
        <location evidence="1">Membrane</location>
        <topology evidence="1">Multi-pass membrane protein</topology>
    </subcellularLocation>
</comment>
<keyword evidence="3" id="KW-0813">Transport</keyword>
<dbReference type="AlphaFoldDB" id="A0A426YKJ9"/>
<reference evidence="10 11" key="1">
    <citation type="journal article" date="2014" name="Agronomy (Basel)">
        <title>A Draft Genome Sequence for Ensete ventricosum, the Drought-Tolerant Tree Against Hunger.</title>
        <authorList>
            <person name="Harrison J."/>
            <person name="Moore K.A."/>
            <person name="Paszkiewicz K."/>
            <person name="Jones T."/>
            <person name="Grant M."/>
            <person name="Ambacheew D."/>
            <person name="Muzemil S."/>
            <person name="Studholme D.J."/>
        </authorList>
    </citation>
    <scope>NUCLEOTIDE SEQUENCE [LARGE SCALE GENOMIC DNA]</scope>
</reference>
<proteinExistence type="inferred from homology"/>
<feature type="transmembrane region" description="Helical" evidence="9">
    <location>
        <begin position="327"/>
        <end position="347"/>
    </location>
</feature>
<evidence type="ECO:0000256" key="2">
    <source>
        <dbReference type="ARBA" id="ARBA00005484"/>
    </source>
</evidence>
<dbReference type="PANTHER" id="PTHR22601">
    <property type="entry name" value="ISP4 LIKE PROTEIN"/>
    <property type="match status" value="1"/>
</dbReference>
<comment type="similarity">
    <text evidence="2">Belongs to the oligopeptide OPT transporter (TC 2.A.67.1) family.</text>
</comment>
<evidence type="ECO:0000256" key="4">
    <source>
        <dbReference type="ARBA" id="ARBA00022692"/>
    </source>
</evidence>
<dbReference type="Proteomes" id="UP000287651">
    <property type="component" value="Unassembled WGS sequence"/>
</dbReference>
<keyword evidence="7 9" id="KW-1133">Transmembrane helix</keyword>
<dbReference type="GO" id="GO:0015031">
    <property type="term" value="P:protein transport"/>
    <property type="evidence" value="ECO:0007669"/>
    <property type="project" value="UniProtKB-KW"/>
</dbReference>
<dbReference type="InterPro" id="IPR004648">
    <property type="entry name" value="Oligpept_transpt"/>
</dbReference>
<feature type="transmembrane region" description="Helical" evidence="9">
    <location>
        <begin position="300"/>
        <end position="320"/>
    </location>
</feature>
<feature type="transmembrane region" description="Helical" evidence="9">
    <location>
        <begin position="52"/>
        <end position="70"/>
    </location>
</feature>
<evidence type="ECO:0000313" key="11">
    <source>
        <dbReference type="Proteomes" id="UP000287651"/>
    </source>
</evidence>
<evidence type="ECO:0000256" key="8">
    <source>
        <dbReference type="ARBA" id="ARBA00023136"/>
    </source>
</evidence>
<dbReference type="EMBL" id="AMZH03011749">
    <property type="protein sequence ID" value="RRT52285.1"/>
    <property type="molecule type" value="Genomic_DNA"/>
</dbReference>
<evidence type="ECO:0000256" key="9">
    <source>
        <dbReference type="SAM" id="Phobius"/>
    </source>
</evidence>
<keyword evidence="5" id="KW-0571">Peptide transport</keyword>
<evidence type="ECO:0008006" key="12">
    <source>
        <dbReference type="Google" id="ProtNLM"/>
    </source>
</evidence>
<dbReference type="NCBIfam" id="TIGR00728">
    <property type="entry name" value="OPT_sfam"/>
    <property type="match status" value="1"/>
</dbReference>
<name>A0A426YKJ9_ENSVE</name>
<evidence type="ECO:0000256" key="7">
    <source>
        <dbReference type="ARBA" id="ARBA00022989"/>
    </source>
</evidence>
<organism evidence="10 11">
    <name type="scientific">Ensete ventricosum</name>
    <name type="common">Abyssinian banana</name>
    <name type="synonym">Musa ensete</name>
    <dbReference type="NCBI Taxonomy" id="4639"/>
    <lineage>
        <taxon>Eukaryota</taxon>
        <taxon>Viridiplantae</taxon>
        <taxon>Streptophyta</taxon>
        <taxon>Embryophyta</taxon>
        <taxon>Tracheophyta</taxon>
        <taxon>Spermatophyta</taxon>
        <taxon>Magnoliopsida</taxon>
        <taxon>Liliopsida</taxon>
        <taxon>Zingiberales</taxon>
        <taxon>Musaceae</taxon>
        <taxon>Ensete</taxon>
    </lineage>
</organism>
<evidence type="ECO:0000256" key="3">
    <source>
        <dbReference type="ARBA" id="ARBA00022448"/>
    </source>
</evidence>
<comment type="caution">
    <text evidence="10">The sequence shown here is derived from an EMBL/GenBank/DDBJ whole genome shotgun (WGS) entry which is preliminary data.</text>
</comment>
<dbReference type="GO" id="GO:0035673">
    <property type="term" value="F:oligopeptide transmembrane transporter activity"/>
    <property type="evidence" value="ECO:0007669"/>
    <property type="project" value="InterPro"/>
</dbReference>
<keyword evidence="6" id="KW-0653">Protein transport</keyword>
<dbReference type="Pfam" id="PF03169">
    <property type="entry name" value="OPT"/>
    <property type="match status" value="1"/>
</dbReference>
<evidence type="ECO:0000313" key="10">
    <source>
        <dbReference type="EMBL" id="RRT52285.1"/>
    </source>
</evidence>
<feature type="transmembrane region" description="Helical" evidence="9">
    <location>
        <begin position="129"/>
        <end position="150"/>
    </location>
</feature>
<keyword evidence="4 9" id="KW-0812">Transmembrane</keyword>
<keyword evidence="8 9" id="KW-0472">Membrane</keyword>
<sequence>METIPDICNKEILPSDSPWTCPGDHVFYDASVIWGLVGPRRIFGDLGTYSNINWFFLAGALAPVLVWFGHKAFPNQEWIRLINMPVLIGATGSMPPATAVNYITWIIVGFLSGYVVYRYRRDWWQRHNYVLSGALDAGLAFMGVLLYLCLGLENVNLSWPGNDLDGCPLASCPTAKGVVIEGCPKVIQFAENRTPTPHAPADKVAAGRVTCDNHLFARSPPSPPLPRSATDELEALRLIVMAAAATLGFVNLLLKPNGNRSSGRKPFPNSQPPCLTRLPSALRPHLPSPALPLLSNAPSIPTAAAAAAAAAVAVSLPLFFHPQVSSLLLRLFLYPLIAVEVMAFLGWKDALAVDGEFGILEGRTIALVHPVVMGGLFVYTLWAGYLGWQWRRVRTIQNEINDLKQAAPAAPMTVAARSDAAASPPASPSPAEAKIQQLTEVLLGLLFSVKRLDF</sequence>
<accession>A0A426YKJ9</accession>